<sequence length="137" mass="15191">GLYRSPDRPRRQAAGQDHPRPGGARPREAGTHQGPGQSGDARARNPDEGDRRRSEQQGSLDQPRPPELPLRHVHFVALVDPDGPHRGSEPRHGAGHRPRHERVSGRHPGGTLRALRHRLSRLHRRARLGKSEGRGAL</sequence>
<accession>A0A6J4UBK1</accession>
<feature type="non-terminal residue" evidence="2">
    <location>
        <position position="137"/>
    </location>
</feature>
<name>A0A6J4UBK1_9SPHN</name>
<feature type="compositionally biased region" description="Basic and acidic residues" evidence="1">
    <location>
        <begin position="41"/>
        <end position="55"/>
    </location>
</feature>
<feature type="compositionally biased region" description="Basic and acidic residues" evidence="1">
    <location>
        <begin position="17"/>
        <end position="30"/>
    </location>
</feature>
<evidence type="ECO:0000256" key="1">
    <source>
        <dbReference type="SAM" id="MobiDB-lite"/>
    </source>
</evidence>
<feature type="non-terminal residue" evidence="2">
    <location>
        <position position="1"/>
    </location>
</feature>
<dbReference type="EMBL" id="CADCWD010000083">
    <property type="protein sequence ID" value="CAA9545750.1"/>
    <property type="molecule type" value="Genomic_DNA"/>
</dbReference>
<protein>
    <submittedName>
        <fullName evidence="2">Uncharacterized protein</fullName>
    </submittedName>
</protein>
<dbReference type="AlphaFoldDB" id="A0A6J4UBK1"/>
<evidence type="ECO:0000313" key="2">
    <source>
        <dbReference type="EMBL" id="CAA9545750.1"/>
    </source>
</evidence>
<feature type="compositionally biased region" description="Basic and acidic residues" evidence="1">
    <location>
        <begin position="82"/>
        <end position="92"/>
    </location>
</feature>
<organism evidence="2">
    <name type="scientific">uncultured Sphingosinicella sp</name>
    <dbReference type="NCBI Taxonomy" id="478748"/>
    <lineage>
        <taxon>Bacteria</taxon>
        <taxon>Pseudomonadati</taxon>
        <taxon>Pseudomonadota</taxon>
        <taxon>Alphaproteobacteria</taxon>
        <taxon>Sphingomonadales</taxon>
        <taxon>Sphingosinicellaceae</taxon>
        <taxon>Sphingosinicella</taxon>
        <taxon>environmental samples</taxon>
    </lineage>
</organism>
<feature type="region of interest" description="Disordered" evidence="1">
    <location>
        <begin position="1"/>
        <end position="112"/>
    </location>
</feature>
<feature type="compositionally biased region" description="Basic and acidic residues" evidence="1">
    <location>
        <begin position="1"/>
        <end position="10"/>
    </location>
</feature>
<reference evidence="2" key="1">
    <citation type="submission" date="2020-02" db="EMBL/GenBank/DDBJ databases">
        <authorList>
            <person name="Meier V. D."/>
        </authorList>
    </citation>
    <scope>NUCLEOTIDE SEQUENCE</scope>
    <source>
        <strain evidence="2">AVDCRST_MAG23</strain>
    </source>
</reference>
<gene>
    <name evidence="2" type="ORF">AVDCRST_MAG23-2534</name>
</gene>
<proteinExistence type="predicted"/>